<name>A0A0A9GCJ8_ARUDO</name>
<proteinExistence type="predicted"/>
<protein>
    <submittedName>
        <fullName evidence="1">Uncharacterized protein</fullName>
    </submittedName>
</protein>
<dbReference type="AlphaFoldDB" id="A0A0A9GCJ8"/>
<dbReference type="EMBL" id="GBRH01175674">
    <property type="protein sequence ID" value="JAE22222.1"/>
    <property type="molecule type" value="Transcribed_RNA"/>
</dbReference>
<organism evidence="1">
    <name type="scientific">Arundo donax</name>
    <name type="common">Giant reed</name>
    <name type="synonym">Donax arundinaceus</name>
    <dbReference type="NCBI Taxonomy" id="35708"/>
    <lineage>
        <taxon>Eukaryota</taxon>
        <taxon>Viridiplantae</taxon>
        <taxon>Streptophyta</taxon>
        <taxon>Embryophyta</taxon>
        <taxon>Tracheophyta</taxon>
        <taxon>Spermatophyta</taxon>
        <taxon>Magnoliopsida</taxon>
        <taxon>Liliopsida</taxon>
        <taxon>Poales</taxon>
        <taxon>Poaceae</taxon>
        <taxon>PACMAD clade</taxon>
        <taxon>Arundinoideae</taxon>
        <taxon>Arundineae</taxon>
        <taxon>Arundo</taxon>
    </lineage>
</organism>
<accession>A0A0A9GCJ8</accession>
<reference evidence="1" key="2">
    <citation type="journal article" date="2015" name="Data Brief">
        <title>Shoot transcriptome of the giant reed, Arundo donax.</title>
        <authorList>
            <person name="Barrero R.A."/>
            <person name="Guerrero F.D."/>
            <person name="Moolhuijzen P."/>
            <person name="Goolsby J.A."/>
            <person name="Tidwell J."/>
            <person name="Bellgard S.E."/>
            <person name="Bellgard M.I."/>
        </authorList>
    </citation>
    <scope>NUCLEOTIDE SEQUENCE</scope>
    <source>
        <tissue evidence="1">Shoot tissue taken approximately 20 cm above the soil surface</tissue>
    </source>
</reference>
<sequence length="77" mass="9047">MQNFSFLMYFPICSATTSMTTRRLSTNSTCEKQMFCIFIFTTKQPISFSHCHLTMHYLQRFNATRQCTIFSTSALHK</sequence>
<reference evidence="1" key="1">
    <citation type="submission" date="2014-09" db="EMBL/GenBank/DDBJ databases">
        <authorList>
            <person name="Magalhaes I.L.F."/>
            <person name="Oliveira U."/>
            <person name="Santos F.R."/>
            <person name="Vidigal T.H.D.A."/>
            <person name="Brescovit A.D."/>
            <person name="Santos A.J."/>
        </authorList>
    </citation>
    <scope>NUCLEOTIDE SEQUENCE</scope>
    <source>
        <tissue evidence="1">Shoot tissue taken approximately 20 cm above the soil surface</tissue>
    </source>
</reference>
<evidence type="ECO:0000313" key="1">
    <source>
        <dbReference type="EMBL" id="JAE22222.1"/>
    </source>
</evidence>